<gene>
    <name evidence="17" type="primary">LOC107428050</name>
</gene>
<evidence type="ECO:0000256" key="12">
    <source>
        <dbReference type="ARBA" id="ARBA00023136"/>
    </source>
</evidence>
<dbReference type="SMART" id="SM00365">
    <property type="entry name" value="LRR_SD22"/>
    <property type="match status" value="9"/>
</dbReference>
<dbReference type="InterPro" id="IPR051809">
    <property type="entry name" value="Plant_receptor-like_S/T_kinase"/>
</dbReference>
<evidence type="ECO:0000256" key="2">
    <source>
        <dbReference type="ARBA" id="ARBA00008684"/>
    </source>
</evidence>
<dbReference type="SMART" id="SM00220">
    <property type="entry name" value="S_TKc"/>
    <property type="match status" value="1"/>
</dbReference>
<reference evidence="16" key="1">
    <citation type="submission" date="2025-05" db="UniProtKB">
        <authorList>
            <consortium name="RefSeq"/>
        </authorList>
    </citation>
    <scope>NUCLEOTIDE SEQUENCE [LARGE SCALE GENOMIC DNA]</scope>
</reference>
<feature type="domain" description="Protein kinase" evidence="15">
    <location>
        <begin position="711"/>
        <end position="1022"/>
    </location>
</feature>
<dbReference type="InterPro" id="IPR000719">
    <property type="entry name" value="Prot_kinase_dom"/>
</dbReference>
<dbReference type="InterPro" id="IPR055414">
    <property type="entry name" value="LRR_R13L4/SHOC2-like"/>
</dbReference>
<dbReference type="Gene3D" id="3.80.10.10">
    <property type="entry name" value="Ribonuclease Inhibitor"/>
    <property type="match status" value="4"/>
</dbReference>
<dbReference type="RefSeq" id="XP_015893994.3">
    <property type="nucleotide sequence ID" value="XM_016038508.4"/>
</dbReference>
<dbReference type="Gene3D" id="1.10.510.10">
    <property type="entry name" value="Transferase(Phosphotransferase) domain 1"/>
    <property type="match status" value="1"/>
</dbReference>
<keyword evidence="11 14" id="KW-1133">Transmembrane helix</keyword>
<evidence type="ECO:0000256" key="11">
    <source>
        <dbReference type="ARBA" id="ARBA00022989"/>
    </source>
</evidence>
<keyword evidence="4" id="KW-0808">Transferase</keyword>
<dbReference type="PROSITE" id="PS51450">
    <property type="entry name" value="LRR"/>
    <property type="match status" value="2"/>
</dbReference>
<evidence type="ECO:0000256" key="13">
    <source>
        <dbReference type="PROSITE-ProRule" id="PRU10141"/>
    </source>
</evidence>
<comment type="subcellular location">
    <subcellularLocation>
        <location evidence="1">Membrane</location>
    </subcellularLocation>
</comment>
<dbReference type="Proteomes" id="UP001652623">
    <property type="component" value="Chromosome 1"/>
</dbReference>
<proteinExistence type="inferred from homology"/>
<evidence type="ECO:0000256" key="5">
    <source>
        <dbReference type="ARBA" id="ARBA00022692"/>
    </source>
</evidence>
<dbReference type="PROSITE" id="PS50011">
    <property type="entry name" value="PROTEIN_KINASE_DOM"/>
    <property type="match status" value="1"/>
</dbReference>
<protein>
    <submittedName>
        <fullName evidence="17">Probable LRR receptor-like serine/threonine-protein kinase At3g47570</fullName>
    </submittedName>
</protein>
<dbReference type="InParanoid" id="A0A6P4AC05"/>
<dbReference type="InterPro" id="IPR013210">
    <property type="entry name" value="LRR_N_plant-typ"/>
</dbReference>
<evidence type="ECO:0000256" key="9">
    <source>
        <dbReference type="ARBA" id="ARBA00022777"/>
    </source>
</evidence>
<dbReference type="KEGG" id="zju:107428050"/>
<dbReference type="InterPro" id="IPR032675">
    <property type="entry name" value="LRR_dom_sf"/>
</dbReference>
<dbReference type="SUPFAM" id="SSF52058">
    <property type="entry name" value="L domain-like"/>
    <property type="match status" value="2"/>
</dbReference>
<dbReference type="Pfam" id="PF00560">
    <property type="entry name" value="LRR_1"/>
    <property type="match status" value="2"/>
</dbReference>
<keyword evidence="3" id="KW-0433">Leucine-rich repeat</keyword>
<reference evidence="17" key="2">
    <citation type="submission" date="2025-08" db="UniProtKB">
        <authorList>
            <consortium name="RefSeq"/>
        </authorList>
    </citation>
    <scope>IDENTIFICATION</scope>
    <source>
        <tissue evidence="17">Seedling</tissue>
    </source>
</reference>
<dbReference type="InterPro" id="IPR011009">
    <property type="entry name" value="Kinase-like_dom_sf"/>
</dbReference>
<dbReference type="PANTHER" id="PTHR27008:SF357">
    <property type="entry name" value="PROTEIN KINASE DOMAIN-CONTAINING PROTEIN"/>
    <property type="match status" value="1"/>
</dbReference>
<evidence type="ECO:0000313" key="16">
    <source>
        <dbReference type="Proteomes" id="UP001652623"/>
    </source>
</evidence>
<dbReference type="Pfam" id="PF13855">
    <property type="entry name" value="LRR_8"/>
    <property type="match status" value="1"/>
</dbReference>
<evidence type="ECO:0000256" key="1">
    <source>
        <dbReference type="ARBA" id="ARBA00004370"/>
    </source>
</evidence>
<evidence type="ECO:0000259" key="15">
    <source>
        <dbReference type="PROSITE" id="PS50011"/>
    </source>
</evidence>
<dbReference type="AlphaFoldDB" id="A0A6P4AC05"/>
<keyword evidence="9" id="KW-0418">Kinase</keyword>
<dbReference type="SMART" id="SM00369">
    <property type="entry name" value="LRR_TYP"/>
    <property type="match status" value="10"/>
</dbReference>
<keyword evidence="6" id="KW-0732">Signal</keyword>
<name>A0A6P4AC05_ZIZJJ</name>
<evidence type="ECO:0000256" key="3">
    <source>
        <dbReference type="ARBA" id="ARBA00022614"/>
    </source>
</evidence>
<keyword evidence="7" id="KW-0677">Repeat</keyword>
<dbReference type="PROSITE" id="PS00107">
    <property type="entry name" value="PROTEIN_KINASE_ATP"/>
    <property type="match status" value="1"/>
</dbReference>
<comment type="similarity">
    <text evidence="2">Belongs to the protein kinase superfamily. Ser/Thr protein kinase family.</text>
</comment>
<accession>A0A6P4AC05</accession>
<evidence type="ECO:0000256" key="7">
    <source>
        <dbReference type="ARBA" id="ARBA00022737"/>
    </source>
</evidence>
<evidence type="ECO:0000256" key="4">
    <source>
        <dbReference type="ARBA" id="ARBA00022679"/>
    </source>
</evidence>
<dbReference type="GO" id="GO:0005524">
    <property type="term" value="F:ATP binding"/>
    <property type="evidence" value="ECO:0007669"/>
    <property type="project" value="UniProtKB-UniRule"/>
</dbReference>
<evidence type="ECO:0000256" key="8">
    <source>
        <dbReference type="ARBA" id="ARBA00022741"/>
    </source>
</evidence>
<dbReference type="PRINTS" id="PR00019">
    <property type="entry name" value="LEURICHRPT"/>
</dbReference>
<evidence type="ECO:0000256" key="6">
    <source>
        <dbReference type="ARBA" id="ARBA00022729"/>
    </source>
</evidence>
<keyword evidence="5 14" id="KW-0812">Transmembrane</keyword>
<dbReference type="Pfam" id="PF23598">
    <property type="entry name" value="LRR_14"/>
    <property type="match status" value="2"/>
</dbReference>
<keyword evidence="12 14" id="KW-0472">Membrane</keyword>
<organism evidence="16 17">
    <name type="scientific">Ziziphus jujuba</name>
    <name type="common">Chinese jujube</name>
    <name type="synonym">Ziziphus sativa</name>
    <dbReference type="NCBI Taxonomy" id="326968"/>
    <lineage>
        <taxon>Eukaryota</taxon>
        <taxon>Viridiplantae</taxon>
        <taxon>Streptophyta</taxon>
        <taxon>Embryophyta</taxon>
        <taxon>Tracheophyta</taxon>
        <taxon>Spermatophyta</taxon>
        <taxon>Magnoliopsida</taxon>
        <taxon>eudicotyledons</taxon>
        <taxon>Gunneridae</taxon>
        <taxon>Pentapetalae</taxon>
        <taxon>rosids</taxon>
        <taxon>fabids</taxon>
        <taxon>Rosales</taxon>
        <taxon>Rhamnaceae</taxon>
        <taxon>Paliureae</taxon>
        <taxon>Ziziphus</taxon>
    </lineage>
</organism>
<feature type="binding site" evidence="13">
    <location>
        <position position="739"/>
    </location>
    <ligand>
        <name>ATP</name>
        <dbReference type="ChEBI" id="CHEBI:30616"/>
    </ligand>
</feature>
<keyword evidence="8 13" id="KW-0547">Nucleotide-binding</keyword>
<sequence length="1030" mass="112941">MGYHYYYSNPMLGLTILFLLAFSMFLFVGVDSATLSDIAIDREALISFKSQLNFELPNNPLSTWDNSSSSPCNWTGVLCSNDSGSGERVTALDLSGLRLSGSITPHIGNLSFLNSLQLQSNRLRGTLPNEICNLSRLKVLNLSSNSIEGSLPSNITQLRELQILDLMENEITSRLPEELGFLSNLQVLKLGKNNFFGSIPSSLSNLSSLTNLNLGTNSLSGILPSDFGRLQKLKELDITINNITGTFPPSIYNISSLVNLAVASNDFSGEIPYDIAVKLPNLLILNNCFNKFTGRIPGSLHNLTRIEVIRMAHNLLEGTVPPGLGNLPFLKMYNIGFNKIVSTGEDGLSFISSLTNSTQLNFLAIDGNQLEGVIPESIGNLSMELAKIYMGGNRIYGKIPTSIGNLKNLTLLNLTSNSISGEIPNEIGQLKELQMLGLAKNNLSGGIPNSLGNLRKLNNLDLSGNSLLGFIPSSFGNFQNLLSLDLSNNKLNGSIPKESFNLQTLSTILNLSNNFLSGPLPQDIQLEKVVTIDLSNNLLSGPIPSSIINCKSLERLFMAKNRLSGPIPNTISEVKGLEMLDLSSNQLSGSIPEDLEDLQALRYLNLSFNQLEGEVPEGGVFRNISSVHLEGNKKLCSNLKCENSTDSGHRNRVIIICVVTAIMATLAVCALLATLLHLRRRKATIKDTSETQKGQFQMVSYEELRGATGNFTESNLIGYGSFGSVYKGRLRDETEVAVKVIDTQTTGSWKSFVAECEALRNVRHRNLVKLITSCSSIDFKNMDFLALVYEYLSNGSLEDWIRGRKMKENGEALNIVDRLNVTIDVASALDYLHHDCEVPVVHCDIKPSNILLDDDFTAKIGDFGLARLLMEKKGTQTSITSTNFIKGSVGYIPPEYGLGEKPSTAGDTYSFGIMLLELFTGKCPIDECFSGDVNLPKWVQSAFQENFMQVIDSKLLVGDVCNEDHDDGDDDDNLYVSPEIQVEYCLATVIEIGLSCTRDSPDGRITIRHALQKLKNAKHNFLKNRNGEKM</sequence>
<dbReference type="GeneID" id="107428050"/>
<dbReference type="PANTHER" id="PTHR27008">
    <property type="entry name" value="OS04G0122200 PROTEIN"/>
    <property type="match status" value="1"/>
</dbReference>
<dbReference type="InterPro" id="IPR008271">
    <property type="entry name" value="Ser/Thr_kinase_AS"/>
</dbReference>
<dbReference type="InterPro" id="IPR003591">
    <property type="entry name" value="Leu-rich_rpt_typical-subtyp"/>
</dbReference>
<feature type="transmembrane region" description="Helical" evidence="14">
    <location>
        <begin position="653"/>
        <end position="676"/>
    </location>
</feature>
<dbReference type="SUPFAM" id="SSF56112">
    <property type="entry name" value="Protein kinase-like (PK-like)"/>
    <property type="match status" value="1"/>
</dbReference>
<keyword evidence="16" id="KW-1185">Reference proteome</keyword>
<dbReference type="GO" id="GO:0005886">
    <property type="term" value="C:plasma membrane"/>
    <property type="evidence" value="ECO:0007669"/>
    <property type="project" value="UniProtKB-SubCell"/>
</dbReference>
<keyword evidence="10 13" id="KW-0067">ATP-binding</keyword>
<evidence type="ECO:0000313" key="17">
    <source>
        <dbReference type="RefSeq" id="XP_015893994.3"/>
    </source>
</evidence>
<dbReference type="PROSITE" id="PS00108">
    <property type="entry name" value="PROTEIN_KINASE_ST"/>
    <property type="match status" value="1"/>
</dbReference>
<evidence type="ECO:0000256" key="14">
    <source>
        <dbReference type="SAM" id="Phobius"/>
    </source>
</evidence>
<dbReference type="GO" id="GO:0051606">
    <property type="term" value="P:detection of stimulus"/>
    <property type="evidence" value="ECO:0007669"/>
    <property type="project" value="UniProtKB-ARBA"/>
</dbReference>
<dbReference type="GO" id="GO:0004674">
    <property type="term" value="F:protein serine/threonine kinase activity"/>
    <property type="evidence" value="ECO:0007669"/>
    <property type="project" value="UniProtKB-KW"/>
</dbReference>
<dbReference type="InterPro" id="IPR017441">
    <property type="entry name" value="Protein_kinase_ATP_BS"/>
</dbReference>
<dbReference type="InterPro" id="IPR001611">
    <property type="entry name" value="Leu-rich_rpt"/>
</dbReference>
<evidence type="ECO:0000256" key="10">
    <source>
        <dbReference type="ARBA" id="ARBA00022840"/>
    </source>
</evidence>
<dbReference type="Pfam" id="PF08263">
    <property type="entry name" value="LRRNT_2"/>
    <property type="match status" value="1"/>
</dbReference>
<dbReference type="Pfam" id="PF00069">
    <property type="entry name" value="Pkinase"/>
    <property type="match status" value="1"/>
</dbReference>
<dbReference type="Gene3D" id="3.30.200.20">
    <property type="entry name" value="Phosphorylase Kinase, domain 1"/>
    <property type="match status" value="1"/>
</dbReference>